<reference evidence="6" key="3">
    <citation type="submission" date="2025-09" db="UniProtKB">
        <authorList>
            <consortium name="Ensembl"/>
        </authorList>
    </citation>
    <scope>IDENTIFICATION</scope>
</reference>
<dbReference type="AlphaFoldDB" id="H2THN7"/>
<dbReference type="HOGENOM" id="CLU_050798_0_0_1"/>
<dbReference type="Ensembl" id="ENSTRUT00000024286.3">
    <property type="protein sequence ID" value="ENSTRUP00000024187.3"/>
    <property type="gene ID" value="ENSTRUG00000009626.3"/>
</dbReference>
<evidence type="ECO:0000313" key="7">
    <source>
        <dbReference type="Proteomes" id="UP000005226"/>
    </source>
</evidence>
<evidence type="ECO:0000313" key="6">
    <source>
        <dbReference type="Ensembl" id="ENSTRUP00000024187.3"/>
    </source>
</evidence>
<evidence type="ECO:0000256" key="3">
    <source>
        <dbReference type="ARBA" id="ARBA00023054"/>
    </source>
</evidence>
<keyword evidence="3 5" id="KW-0175">Coiled coil</keyword>
<dbReference type="GO" id="GO:0060271">
    <property type="term" value="P:cilium assembly"/>
    <property type="evidence" value="ECO:0007669"/>
    <property type="project" value="TreeGrafter"/>
</dbReference>
<dbReference type="GeneTree" id="ENSGT00940000154003"/>
<dbReference type="PANTHER" id="PTHR23170:SF2">
    <property type="entry name" value="CENTROSOMAL PROTEIN OF 83 KDA"/>
    <property type="match status" value="1"/>
</dbReference>
<evidence type="ECO:0000256" key="2">
    <source>
        <dbReference type="ARBA" id="ARBA00022490"/>
    </source>
</evidence>
<evidence type="ECO:0000256" key="1">
    <source>
        <dbReference type="ARBA" id="ARBA00004300"/>
    </source>
</evidence>
<feature type="coiled-coil region" evidence="5">
    <location>
        <begin position="136"/>
        <end position="294"/>
    </location>
</feature>
<keyword evidence="7" id="KW-1185">Reference proteome</keyword>
<reference evidence="6" key="2">
    <citation type="submission" date="2025-08" db="UniProtKB">
        <authorList>
            <consortium name="Ensembl"/>
        </authorList>
    </citation>
    <scope>IDENTIFICATION</scope>
</reference>
<dbReference type="GO" id="GO:0051660">
    <property type="term" value="P:establishment of centrosome localization"/>
    <property type="evidence" value="ECO:0007669"/>
    <property type="project" value="TreeGrafter"/>
</dbReference>
<dbReference type="GO" id="GO:0005794">
    <property type="term" value="C:Golgi apparatus"/>
    <property type="evidence" value="ECO:0007669"/>
    <property type="project" value="TreeGrafter"/>
</dbReference>
<dbReference type="PANTHER" id="PTHR23170">
    <property type="entry name" value="NY-REN-58 ANTIGEN"/>
    <property type="match status" value="1"/>
</dbReference>
<reference evidence="6 7" key="1">
    <citation type="journal article" date="2011" name="Genome Biol. Evol.">
        <title>Integration of the genetic map and genome assembly of fugu facilitates insights into distinct features of genome evolution in teleosts and mammals.</title>
        <authorList>
            <person name="Kai W."/>
            <person name="Kikuchi K."/>
            <person name="Tohari S."/>
            <person name="Chew A.K."/>
            <person name="Tay A."/>
            <person name="Fujiwara A."/>
            <person name="Hosoya S."/>
            <person name="Suetake H."/>
            <person name="Naruse K."/>
            <person name="Brenner S."/>
            <person name="Suzuki Y."/>
            <person name="Venkatesh B."/>
        </authorList>
    </citation>
    <scope>NUCLEOTIDE SEQUENCE [LARGE SCALE GENOMIC DNA]</scope>
</reference>
<dbReference type="InParanoid" id="H2THN7"/>
<accession>H2THN7</accession>
<dbReference type="OMA" id="KSACELR"/>
<dbReference type="GO" id="GO:0005814">
    <property type="term" value="C:centriole"/>
    <property type="evidence" value="ECO:0007669"/>
    <property type="project" value="TreeGrafter"/>
</dbReference>
<evidence type="ECO:0000256" key="5">
    <source>
        <dbReference type="SAM" id="Coils"/>
    </source>
</evidence>
<dbReference type="STRING" id="31033.ENSTRUP00000024187"/>
<dbReference type="InterPro" id="IPR052116">
    <property type="entry name" value="Centro_Cilium_Assembly"/>
</dbReference>
<sequence>MSSTAPNQSAQNMQPGLGRTAAMLGLSAQLGGREGELQKMLIDERIKSENFRTQYQSLKEETTRLQDEFLQAQNEIRHLLSDKQTLQHQMKLQAADFQKSLLAKSKRLEELQHPLQQEMLKAQMQQEMDAPVREMRLQLEEEIEKYKAEYYKLRYECLRLQSQADQQREEHARALESQRLRYQAEVSLLEQETDKEALAARLQSSDQRSNDKKLEALMKERVQLKVRIQGLEAEVAELLAQKESLSQQAEKTQSIQNRRLTESQAALKSLEAERESVRLQLEKMQKELQLSNEESCQLTKRLHGAERQVTSLTCQVESLKFSHKQEVNNIKLEFTLSQGELEKERNKLQALIEGKNKLSHKVFRYI</sequence>
<name>H2THN7_TAKRU</name>
<protein>
    <submittedName>
        <fullName evidence="6">Uncharacterized protein</fullName>
    </submittedName>
</protein>
<dbReference type="FunCoup" id="H2THN7">
    <property type="interactions" value="284"/>
</dbReference>
<keyword evidence="2" id="KW-0963">Cytoplasm</keyword>
<organism evidence="6 7">
    <name type="scientific">Takifugu rubripes</name>
    <name type="common">Japanese pufferfish</name>
    <name type="synonym">Fugu rubripes</name>
    <dbReference type="NCBI Taxonomy" id="31033"/>
    <lineage>
        <taxon>Eukaryota</taxon>
        <taxon>Metazoa</taxon>
        <taxon>Chordata</taxon>
        <taxon>Craniata</taxon>
        <taxon>Vertebrata</taxon>
        <taxon>Euteleostomi</taxon>
        <taxon>Actinopterygii</taxon>
        <taxon>Neopterygii</taxon>
        <taxon>Teleostei</taxon>
        <taxon>Neoteleostei</taxon>
        <taxon>Acanthomorphata</taxon>
        <taxon>Eupercaria</taxon>
        <taxon>Tetraodontiformes</taxon>
        <taxon>Tetradontoidea</taxon>
        <taxon>Tetraodontidae</taxon>
        <taxon>Takifugu</taxon>
    </lineage>
</organism>
<comment type="subcellular location">
    <subcellularLocation>
        <location evidence="1">Cytoplasm</location>
        <location evidence="1">Cytoskeleton</location>
        <location evidence="1">Microtubule organizing center</location>
        <location evidence="1">Centrosome</location>
    </subcellularLocation>
</comment>
<dbReference type="GO" id="GO:0005813">
    <property type="term" value="C:centrosome"/>
    <property type="evidence" value="ECO:0007669"/>
    <property type="project" value="UniProtKB-SubCell"/>
</dbReference>
<dbReference type="Proteomes" id="UP000005226">
    <property type="component" value="Chromosome 18"/>
</dbReference>
<dbReference type="GO" id="GO:0097539">
    <property type="term" value="C:ciliary transition fiber"/>
    <property type="evidence" value="ECO:0007669"/>
    <property type="project" value="TreeGrafter"/>
</dbReference>
<evidence type="ECO:0000256" key="4">
    <source>
        <dbReference type="ARBA" id="ARBA00023212"/>
    </source>
</evidence>
<proteinExistence type="predicted"/>
<dbReference type="eggNOG" id="ENOG502QWE2">
    <property type="taxonomic scope" value="Eukaryota"/>
</dbReference>
<keyword evidence="4" id="KW-0206">Cytoskeleton</keyword>
<feature type="coiled-coil region" evidence="5">
    <location>
        <begin position="48"/>
        <end position="75"/>
    </location>
</feature>